<reference evidence="2 3" key="1">
    <citation type="submission" date="2019-06" db="EMBL/GenBank/DDBJ databases">
        <title>Sequencing the genomes of 1000 actinobacteria strains.</title>
        <authorList>
            <person name="Klenk H.-P."/>
        </authorList>
    </citation>
    <scope>NUCLEOTIDE SEQUENCE [LARGE SCALE GENOMIC DNA]</scope>
    <source>
        <strain evidence="2 3">DSM 102200</strain>
    </source>
</reference>
<dbReference type="PANTHER" id="PTHR35801:SF1">
    <property type="entry name" value="PHOSPHOSERINE PHOSPHATASE RSBX"/>
    <property type="match status" value="1"/>
</dbReference>
<dbReference type="Gene3D" id="3.60.40.10">
    <property type="entry name" value="PPM-type phosphatase domain"/>
    <property type="match status" value="1"/>
</dbReference>
<dbReference type="SMART" id="SM00331">
    <property type="entry name" value="PP2C_SIG"/>
    <property type="match status" value="1"/>
</dbReference>
<feature type="domain" description="PPM-type phosphatase" evidence="1">
    <location>
        <begin position="141"/>
        <end position="337"/>
    </location>
</feature>
<evidence type="ECO:0000313" key="3">
    <source>
        <dbReference type="Proteomes" id="UP000316096"/>
    </source>
</evidence>
<dbReference type="InterPro" id="IPR036457">
    <property type="entry name" value="PPM-type-like_dom_sf"/>
</dbReference>
<comment type="caution">
    <text evidence="2">The sequence shown here is derived from an EMBL/GenBank/DDBJ whole genome shotgun (WGS) entry which is preliminary data.</text>
</comment>
<dbReference type="Pfam" id="PF02518">
    <property type="entry name" value="HATPase_c"/>
    <property type="match status" value="1"/>
</dbReference>
<protein>
    <submittedName>
        <fullName evidence="2">Stage II sporulation protein E</fullName>
    </submittedName>
</protein>
<name>A0A543CR84_9ACTN</name>
<dbReference type="AlphaFoldDB" id="A0A543CR84"/>
<dbReference type="InterPro" id="IPR001932">
    <property type="entry name" value="PPM-type_phosphatase-like_dom"/>
</dbReference>
<dbReference type="Proteomes" id="UP000316096">
    <property type="component" value="Unassembled WGS sequence"/>
</dbReference>
<dbReference type="Pfam" id="PF07228">
    <property type="entry name" value="SpoIIE"/>
    <property type="match status" value="1"/>
</dbReference>
<dbReference type="RefSeq" id="WP_185792407.1">
    <property type="nucleotide sequence ID" value="NZ_VFOZ01000001.1"/>
</dbReference>
<dbReference type="InterPro" id="IPR039248">
    <property type="entry name" value="Ptase_RsbX"/>
</dbReference>
<keyword evidence="3" id="KW-1185">Reference proteome</keyword>
<dbReference type="SUPFAM" id="SSF55874">
    <property type="entry name" value="ATPase domain of HSP90 chaperone/DNA topoisomerase II/histidine kinase"/>
    <property type="match status" value="1"/>
</dbReference>
<dbReference type="Gene3D" id="3.30.565.10">
    <property type="entry name" value="Histidine kinase-like ATPase, C-terminal domain"/>
    <property type="match status" value="1"/>
</dbReference>
<dbReference type="SUPFAM" id="SSF81606">
    <property type="entry name" value="PP2C-like"/>
    <property type="match status" value="1"/>
</dbReference>
<evidence type="ECO:0000259" key="1">
    <source>
        <dbReference type="SMART" id="SM00331"/>
    </source>
</evidence>
<evidence type="ECO:0000313" key="2">
    <source>
        <dbReference type="EMBL" id="TQL99604.1"/>
    </source>
</evidence>
<sequence>MTVTEAWDLTVADEGQVHGATAAASAAALAAGLDPGEVATCERLATELATNLVRHAVGGRLLVSVAGKGAVQIVAVDRGPGIDDAAVSRIDGRTTGTSLGAGLDACRREAAQFDLYSRPGQGTVVLARVGPAAAEPAGPVEFGGIITPHPDESAVGDGFGLAWEGERMTIGVVDGLGHGVEAAEARQAALERFEQRPARDSAGLLREIDVDLRVTRGAAAAVAQIDGRSRQLTFAGMGNVTGRLFRPGNAQTLVSRPGILGAGHGIGAAARPRLHRLVAADWLAPAVLVMHTDGVTNRWDPADHPGADNHHPAILAALIWRDALRGNDDATVVVARTSPENGLR</sequence>
<dbReference type="PANTHER" id="PTHR35801">
    <property type="entry name" value="PHOSPHOSERINE PHOSPHATASE RSBX"/>
    <property type="match status" value="1"/>
</dbReference>
<gene>
    <name evidence="2" type="ORF">FB559_5300</name>
</gene>
<organism evidence="2 3">
    <name type="scientific">Actinoallomurus bryophytorum</name>
    <dbReference type="NCBI Taxonomy" id="1490222"/>
    <lineage>
        <taxon>Bacteria</taxon>
        <taxon>Bacillati</taxon>
        <taxon>Actinomycetota</taxon>
        <taxon>Actinomycetes</taxon>
        <taxon>Streptosporangiales</taxon>
        <taxon>Thermomonosporaceae</taxon>
        <taxon>Actinoallomurus</taxon>
    </lineage>
</organism>
<dbReference type="EMBL" id="VFOZ01000001">
    <property type="protein sequence ID" value="TQL99604.1"/>
    <property type="molecule type" value="Genomic_DNA"/>
</dbReference>
<proteinExistence type="predicted"/>
<dbReference type="InterPro" id="IPR003594">
    <property type="entry name" value="HATPase_dom"/>
</dbReference>
<dbReference type="InterPro" id="IPR036890">
    <property type="entry name" value="HATPase_C_sf"/>
</dbReference>
<accession>A0A543CR84</accession>